<proteinExistence type="predicted"/>
<reference evidence="1" key="1">
    <citation type="submission" date="2023-07" db="EMBL/GenBank/DDBJ databases">
        <title>Black Yeasts Isolated from many extreme environments.</title>
        <authorList>
            <person name="Coleine C."/>
            <person name="Stajich J.E."/>
            <person name="Selbmann L."/>
        </authorList>
    </citation>
    <scope>NUCLEOTIDE SEQUENCE</scope>
    <source>
        <strain evidence="1">CCFEE 5714</strain>
    </source>
</reference>
<accession>A0ACC3N192</accession>
<comment type="caution">
    <text evidence="1">The sequence shown here is derived from an EMBL/GenBank/DDBJ whole genome shotgun (WGS) entry which is preliminary data.</text>
</comment>
<name>A0ACC3N192_9PEZI</name>
<dbReference type="EMBL" id="JAUTXU010000111">
    <property type="protein sequence ID" value="KAK3707358.1"/>
    <property type="molecule type" value="Genomic_DNA"/>
</dbReference>
<dbReference type="Proteomes" id="UP001281147">
    <property type="component" value="Unassembled WGS sequence"/>
</dbReference>
<evidence type="ECO:0000313" key="1">
    <source>
        <dbReference type="EMBL" id="KAK3707358.1"/>
    </source>
</evidence>
<sequence>MESPTPSSTALEAPTTMASFAGAETSHLSDLPVEIRDKMFMETISLHTYRGETATSNHEDWFTDCADIFQVSEHTKRKAEKIYYSTNLFRFVEVDGGCDKVSKWLDAINLANTGRLPLVTVYLAGSQPEDVYFTMLVNMGTLTKKFGLENGLLHFGGTLRA</sequence>
<evidence type="ECO:0000313" key="2">
    <source>
        <dbReference type="Proteomes" id="UP001281147"/>
    </source>
</evidence>
<protein>
    <submittedName>
        <fullName evidence="1">Uncharacterized protein</fullName>
    </submittedName>
</protein>
<gene>
    <name evidence="1" type="ORF">LTR37_012202</name>
</gene>
<keyword evidence="2" id="KW-1185">Reference proteome</keyword>
<organism evidence="1 2">
    <name type="scientific">Vermiconidia calcicola</name>
    <dbReference type="NCBI Taxonomy" id="1690605"/>
    <lineage>
        <taxon>Eukaryota</taxon>
        <taxon>Fungi</taxon>
        <taxon>Dikarya</taxon>
        <taxon>Ascomycota</taxon>
        <taxon>Pezizomycotina</taxon>
        <taxon>Dothideomycetes</taxon>
        <taxon>Dothideomycetidae</taxon>
        <taxon>Mycosphaerellales</taxon>
        <taxon>Extremaceae</taxon>
        <taxon>Vermiconidia</taxon>
    </lineage>
</organism>